<proteinExistence type="predicted"/>
<dbReference type="EMBL" id="KI668939">
    <property type="protein sequence ID" value="ETN70530.1"/>
    <property type="molecule type" value="Genomic_DNA"/>
</dbReference>
<name>W2SLN1_NECAM</name>
<dbReference type="KEGG" id="nai:NECAME_19423"/>
<sequence>MKQRSQTRMWLHHLFLQHLLFLRHQFDSRFAFILLQV</sequence>
<organism evidence="1 2">
    <name type="scientific">Necator americanus</name>
    <name type="common">Human hookworm</name>
    <dbReference type="NCBI Taxonomy" id="51031"/>
    <lineage>
        <taxon>Eukaryota</taxon>
        <taxon>Metazoa</taxon>
        <taxon>Ecdysozoa</taxon>
        <taxon>Nematoda</taxon>
        <taxon>Chromadorea</taxon>
        <taxon>Rhabditida</taxon>
        <taxon>Rhabditina</taxon>
        <taxon>Rhabditomorpha</taxon>
        <taxon>Strongyloidea</taxon>
        <taxon>Ancylostomatidae</taxon>
        <taxon>Bunostominae</taxon>
        <taxon>Necator</taxon>
    </lineage>
</organism>
<dbReference type="AlphaFoldDB" id="W2SLN1"/>
<reference evidence="2" key="1">
    <citation type="journal article" date="2014" name="Nat. Genet.">
        <title>Genome of the human hookworm Necator americanus.</title>
        <authorList>
            <person name="Tang Y.T."/>
            <person name="Gao X."/>
            <person name="Rosa B.A."/>
            <person name="Abubucker S."/>
            <person name="Hallsworth-Pepin K."/>
            <person name="Martin J."/>
            <person name="Tyagi R."/>
            <person name="Heizer E."/>
            <person name="Zhang X."/>
            <person name="Bhonagiri-Palsikar V."/>
            <person name="Minx P."/>
            <person name="Warren W.C."/>
            <person name="Wang Q."/>
            <person name="Zhan B."/>
            <person name="Hotez P.J."/>
            <person name="Sternberg P.W."/>
            <person name="Dougall A."/>
            <person name="Gaze S.T."/>
            <person name="Mulvenna J."/>
            <person name="Sotillo J."/>
            <person name="Ranganathan S."/>
            <person name="Rabelo E.M."/>
            <person name="Wilson R.K."/>
            <person name="Felgner P.L."/>
            <person name="Bethony J."/>
            <person name="Hawdon J.M."/>
            <person name="Gasser R.B."/>
            <person name="Loukas A."/>
            <person name="Mitreva M."/>
        </authorList>
    </citation>
    <scope>NUCLEOTIDE SEQUENCE [LARGE SCALE GENOMIC DNA]</scope>
</reference>
<evidence type="ECO:0000313" key="1">
    <source>
        <dbReference type="EMBL" id="ETN70530.1"/>
    </source>
</evidence>
<evidence type="ECO:0000313" key="2">
    <source>
        <dbReference type="Proteomes" id="UP000053676"/>
    </source>
</evidence>
<keyword evidence="2" id="KW-1185">Reference proteome</keyword>
<protein>
    <submittedName>
        <fullName evidence="1">Uncharacterized protein</fullName>
    </submittedName>
</protein>
<gene>
    <name evidence="1" type="ORF">NECAME_19423</name>
</gene>
<dbReference type="Proteomes" id="UP000053676">
    <property type="component" value="Unassembled WGS sequence"/>
</dbReference>
<accession>W2SLN1</accession>